<dbReference type="GO" id="GO:0098796">
    <property type="term" value="C:membrane protein complex"/>
    <property type="evidence" value="ECO:0007669"/>
    <property type="project" value="UniProtKB-ARBA"/>
</dbReference>
<dbReference type="GO" id="GO:0046677">
    <property type="term" value="P:response to antibiotic"/>
    <property type="evidence" value="ECO:0007669"/>
    <property type="project" value="UniProtKB-KW"/>
</dbReference>
<evidence type="ECO:0000313" key="11">
    <source>
        <dbReference type="EMBL" id="CCD40289.1"/>
    </source>
</evidence>
<evidence type="ECO:0000256" key="2">
    <source>
        <dbReference type="ARBA" id="ARBA00022475"/>
    </source>
</evidence>
<dbReference type="PROSITE" id="PS50893">
    <property type="entry name" value="ABC_TRANSPORTER_2"/>
    <property type="match status" value="1"/>
</dbReference>
<gene>
    <name evidence="11" type="ORF">BKIR_c67_4296</name>
</gene>
<reference evidence="11 12" key="2">
    <citation type="submission" date="2011-10" db="EMBL/GenBank/DDBJ databases">
        <title>Draft genome sequence of Candidatus Burkholderia kirkii.</title>
        <authorList>
            <person name="Carlier A.L."/>
            <person name="Eberl L."/>
        </authorList>
    </citation>
    <scope>NUCLEOTIDE SEQUENCE [LARGE SCALE GENOMIC DNA]</scope>
    <source>
        <strain evidence="11 12">UZHbot1</strain>
    </source>
</reference>
<dbReference type="FunFam" id="3.40.50.300:FF:000032">
    <property type="entry name" value="Export ABC transporter ATP-binding protein"/>
    <property type="match status" value="1"/>
</dbReference>
<keyword evidence="6 9" id="KW-1133">Transmembrane helix</keyword>
<keyword evidence="4" id="KW-0547">Nucleotide-binding</keyword>
<evidence type="ECO:0000256" key="5">
    <source>
        <dbReference type="ARBA" id="ARBA00022840"/>
    </source>
</evidence>
<comment type="similarity">
    <text evidence="8">Belongs to the ABC transporter superfamily. Macrolide exporter (TC 3.A.1.122) family.</text>
</comment>
<dbReference type="PANTHER" id="PTHR24220:SF86">
    <property type="entry name" value="ABC TRANSPORTER ABCH.1"/>
    <property type="match status" value="1"/>
</dbReference>
<dbReference type="Gene3D" id="3.40.50.300">
    <property type="entry name" value="P-loop containing nucleotide triphosphate hydrolases"/>
    <property type="match status" value="1"/>
</dbReference>
<keyword evidence="2" id="KW-1003">Cell membrane</keyword>
<keyword evidence="5" id="KW-0067">ATP-binding</keyword>
<dbReference type="GO" id="GO:0005886">
    <property type="term" value="C:plasma membrane"/>
    <property type="evidence" value="ECO:0007669"/>
    <property type="project" value="TreeGrafter"/>
</dbReference>
<dbReference type="GO" id="GO:0005524">
    <property type="term" value="F:ATP binding"/>
    <property type="evidence" value="ECO:0007669"/>
    <property type="project" value="UniProtKB-KW"/>
</dbReference>
<dbReference type="GO" id="GO:0022857">
    <property type="term" value="F:transmembrane transporter activity"/>
    <property type="evidence" value="ECO:0007669"/>
    <property type="project" value="TreeGrafter"/>
</dbReference>
<dbReference type="PROSITE" id="PS00211">
    <property type="entry name" value="ABC_TRANSPORTER_1"/>
    <property type="match status" value="1"/>
</dbReference>
<evidence type="ECO:0000256" key="1">
    <source>
        <dbReference type="ARBA" id="ARBA00022448"/>
    </source>
</evidence>
<dbReference type="Proteomes" id="UP000003511">
    <property type="component" value="Unassembled WGS sequence"/>
</dbReference>
<dbReference type="PANTHER" id="PTHR24220">
    <property type="entry name" value="IMPORT ATP-BINDING PROTEIN"/>
    <property type="match status" value="1"/>
</dbReference>
<dbReference type="Pfam" id="PF12704">
    <property type="entry name" value="MacB_PCD"/>
    <property type="match status" value="1"/>
</dbReference>
<dbReference type="HOGENOM" id="CLU_000604_78_0_4"/>
<evidence type="ECO:0000256" key="4">
    <source>
        <dbReference type="ARBA" id="ARBA00022741"/>
    </source>
</evidence>
<name>U3UB23_9BURK</name>
<dbReference type="EMBL" id="CAFE01000243">
    <property type="protein sequence ID" value="CCD40289.1"/>
    <property type="molecule type" value="Genomic_DNA"/>
</dbReference>
<dbReference type="InterPro" id="IPR003439">
    <property type="entry name" value="ABC_transporter-like_ATP-bd"/>
</dbReference>
<dbReference type="InterPro" id="IPR003593">
    <property type="entry name" value="AAA+_ATPase"/>
</dbReference>
<dbReference type="InterPro" id="IPR027417">
    <property type="entry name" value="P-loop_NTPase"/>
</dbReference>
<dbReference type="InterPro" id="IPR017911">
    <property type="entry name" value="MacB-like_ATP-bd"/>
</dbReference>
<dbReference type="GO" id="GO:0016887">
    <property type="term" value="F:ATP hydrolysis activity"/>
    <property type="evidence" value="ECO:0007669"/>
    <property type="project" value="InterPro"/>
</dbReference>
<evidence type="ECO:0000259" key="10">
    <source>
        <dbReference type="PROSITE" id="PS50893"/>
    </source>
</evidence>
<dbReference type="InterPro" id="IPR017871">
    <property type="entry name" value="ABC_transporter-like_CS"/>
</dbReference>
<keyword evidence="9" id="KW-0812">Transmembrane</keyword>
<accession>U3UB23</accession>
<feature type="transmembrane region" description="Helical" evidence="9">
    <location>
        <begin position="274"/>
        <end position="294"/>
    </location>
</feature>
<keyword evidence="1" id="KW-0813">Transport</keyword>
<protein>
    <submittedName>
        <fullName evidence="11">WGS project CAFE00000000 data, contig bkir_c67</fullName>
    </submittedName>
</protein>
<evidence type="ECO:0000256" key="3">
    <source>
        <dbReference type="ARBA" id="ARBA00022519"/>
    </source>
</evidence>
<keyword evidence="7" id="KW-0046">Antibiotic resistance</keyword>
<evidence type="ECO:0000256" key="7">
    <source>
        <dbReference type="ARBA" id="ARBA00023251"/>
    </source>
</evidence>
<evidence type="ECO:0000256" key="9">
    <source>
        <dbReference type="SAM" id="Phobius"/>
    </source>
</evidence>
<dbReference type="InterPro" id="IPR025857">
    <property type="entry name" value="MacB_PCD"/>
</dbReference>
<dbReference type="STRING" id="1055526.BKIR_c67_4296"/>
<feature type="domain" description="ABC transporter" evidence="10">
    <location>
        <begin position="7"/>
        <end position="245"/>
    </location>
</feature>
<comment type="caution">
    <text evidence="11">The sequence shown here is derived from an EMBL/GenBank/DDBJ whole genome shotgun (WGS) entry which is preliminary data.</text>
</comment>
<sequence>MMREPLLKLKHVTRRFRSGARDLTVLPEMTLSIHKGEFVAIVGPSGSGKSTLMQLLGCLDRADSGSYRIDGREVQTLSADDLARLRRERFGFVFQRYHLIAHLGALENIEVPAIYRGIRREPRRAHALDLLARLGLTDRANHLPGALSGGQQQRVSIARALMNGADIILADEPTGALDSESGRDVLTILRELNAQGRTSILVTHDMQVAASTHRIVEIREGRIVGDRIVAERSGQARLSSPGPFVARPSQSTQRGFPASRMAWRALFARKLRTLLTMLGVVIGIASVLSVVGIGESTRRDVARQVTSLGPNTIDVYPGKDWGDSQASSIKTLVPSDAELLQRQSYVDSVTTETRCAVLLRYRNVDANAQAGGVGEYFLRVHGIELTAGAFFGSRDVQR</sequence>
<dbReference type="AlphaFoldDB" id="U3UB23"/>
<evidence type="ECO:0000256" key="8">
    <source>
        <dbReference type="ARBA" id="ARBA00038388"/>
    </source>
</evidence>
<dbReference type="CDD" id="cd03255">
    <property type="entry name" value="ABC_MJ0796_LolCDE_FtsE"/>
    <property type="match status" value="1"/>
</dbReference>
<evidence type="ECO:0000256" key="6">
    <source>
        <dbReference type="ARBA" id="ARBA00022989"/>
    </source>
</evidence>
<reference evidence="11 12" key="1">
    <citation type="submission" date="2011-09" db="EMBL/GenBank/DDBJ databases">
        <authorList>
            <person name="Carlier A."/>
        </authorList>
    </citation>
    <scope>NUCLEOTIDE SEQUENCE [LARGE SCALE GENOMIC DNA]</scope>
    <source>
        <strain evidence="11 12">UZHbot1</strain>
    </source>
</reference>
<keyword evidence="9" id="KW-0472">Membrane</keyword>
<keyword evidence="3" id="KW-0997">Cell inner membrane</keyword>
<organism evidence="11 12">
    <name type="scientific">Candidatus Paraburkholderia kirkii UZHbot1</name>
    <dbReference type="NCBI Taxonomy" id="1055526"/>
    <lineage>
        <taxon>Bacteria</taxon>
        <taxon>Pseudomonadati</taxon>
        <taxon>Pseudomonadota</taxon>
        <taxon>Betaproteobacteria</taxon>
        <taxon>Burkholderiales</taxon>
        <taxon>Burkholderiaceae</taxon>
        <taxon>Paraburkholderia</taxon>
    </lineage>
</organism>
<dbReference type="SMART" id="SM00382">
    <property type="entry name" value="AAA"/>
    <property type="match status" value="1"/>
</dbReference>
<proteinExistence type="inferred from homology"/>
<dbReference type="InterPro" id="IPR015854">
    <property type="entry name" value="ABC_transpr_LolD-like"/>
</dbReference>
<dbReference type="SUPFAM" id="SSF52540">
    <property type="entry name" value="P-loop containing nucleoside triphosphate hydrolases"/>
    <property type="match status" value="1"/>
</dbReference>
<dbReference type="Pfam" id="PF00005">
    <property type="entry name" value="ABC_tran"/>
    <property type="match status" value="1"/>
</dbReference>
<evidence type="ECO:0000313" key="12">
    <source>
        <dbReference type="Proteomes" id="UP000003511"/>
    </source>
</evidence>
<keyword evidence="12" id="KW-1185">Reference proteome</keyword>